<accession>A0A0E9S6A4</accession>
<dbReference type="AlphaFoldDB" id="A0A0E9S6A4"/>
<dbReference type="EMBL" id="GBXM01072504">
    <property type="protein sequence ID" value="JAH36073.1"/>
    <property type="molecule type" value="Transcribed_RNA"/>
</dbReference>
<organism evidence="1">
    <name type="scientific">Anguilla anguilla</name>
    <name type="common">European freshwater eel</name>
    <name type="synonym">Muraena anguilla</name>
    <dbReference type="NCBI Taxonomy" id="7936"/>
    <lineage>
        <taxon>Eukaryota</taxon>
        <taxon>Metazoa</taxon>
        <taxon>Chordata</taxon>
        <taxon>Craniata</taxon>
        <taxon>Vertebrata</taxon>
        <taxon>Euteleostomi</taxon>
        <taxon>Actinopterygii</taxon>
        <taxon>Neopterygii</taxon>
        <taxon>Teleostei</taxon>
        <taxon>Anguilliformes</taxon>
        <taxon>Anguillidae</taxon>
        <taxon>Anguilla</taxon>
    </lineage>
</organism>
<evidence type="ECO:0000313" key="1">
    <source>
        <dbReference type="EMBL" id="JAH36073.1"/>
    </source>
</evidence>
<sequence length="41" mass="4396">MYNLMGTVTATFYSVSSTSVYPTDAVGTSLLDVVRCSQNCI</sequence>
<protein>
    <submittedName>
        <fullName evidence="1">Uncharacterized protein</fullName>
    </submittedName>
</protein>
<proteinExistence type="predicted"/>
<reference evidence="1" key="2">
    <citation type="journal article" date="2015" name="Fish Shellfish Immunol.">
        <title>Early steps in the European eel (Anguilla anguilla)-Vibrio vulnificus interaction in the gills: Role of the RtxA13 toxin.</title>
        <authorList>
            <person name="Callol A."/>
            <person name="Pajuelo D."/>
            <person name="Ebbesson L."/>
            <person name="Teles M."/>
            <person name="MacKenzie S."/>
            <person name="Amaro C."/>
        </authorList>
    </citation>
    <scope>NUCLEOTIDE SEQUENCE</scope>
</reference>
<reference evidence="1" key="1">
    <citation type="submission" date="2014-11" db="EMBL/GenBank/DDBJ databases">
        <authorList>
            <person name="Amaro Gonzalez C."/>
        </authorList>
    </citation>
    <scope>NUCLEOTIDE SEQUENCE</scope>
</reference>
<name>A0A0E9S6A4_ANGAN</name>